<keyword evidence="2" id="KW-0201">Cytochrome c-type biogenesis</keyword>
<dbReference type="Gene3D" id="3.40.30.10">
    <property type="entry name" value="Glutaredoxin"/>
    <property type="match status" value="1"/>
</dbReference>
<feature type="chain" id="PRO_5026702293" description="Thioredoxin domain-containing protein" evidence="6">
    <location>
        <begin position="20"/>
        <end position="365"/>
    </location>
</feature>
<sequence length="365" mass="39903">MRKLFALAVLTGLIAPASGQDTKPKADPPKKPEATLKFGDKAPPVKATKWLQGAEVKEFAAGKTYVMEFWATWCGPCIVMMPHMGELQSQYKDKGVTFIGFSAKDPNNTLEKVQALVEKRGPKLGYTFAFADNRETYDDWMKAAGQGGIPCCFVVDKAGKIAYIGHPMYLDVVLPKVVDGKWTEADLAGIKTIEEEVNAVFKATGDKDPEVFLKALRDFETKHPELAAIPYFHSARLGSLVKMKKTDEVKKVSEALIAKALKADDVGLANTVTRTLVLFPDAVANKDLYPTALKSAEAGLKLAGEKDPVALFFLAEATFLSGDKAKAKELGAKAVANADGPLKSDIETRVKRYEDEKKEEKKQEK</sequence>
<dbReference type="KEGG" id="gms:SOIL9_30490"/>
<dbReference type="Pfam" id="PF08534">
    <property type="entry name" value="Redoxin"/>
    <property type="match status" value="1"/>
</dbReference>
<keyword evidence="6" id="KW-0732">Signal</keyword>
<dbReference type="PANTHER" id="PTHR42852:SF6">
    <property type="entry name" value="THIOL:DISULFIDE INTERCHANGE PROTEIN DSBE"/>
    <property type="match status" value="1"/>
</dbReference>
<evidence type="ECO:0000256" key="5">
    <source>
        <dbReference type="SAM" id="MobiDB-lite"/>
    </source>
</evidence>
<evidence type="ECO:0000313" key="8">
    <source>
        <dbReference type="EMBL" id="VTR94665.1"/>
    </source>
</evidence>
<evidence type="ECO:0000256" key="4">
    <source>
        <dbReference type="ARBA" id="ARBA00023284"/>
    </source>
</evidence>
<dbReference type="RefSeq" id="WP_162669169.1">
    <property type="nucleotide sequence ID" value="NZ_LR593886.1"/>
</dbReference>
<evidence type="ECO:0000256" key="2">
    <source>
        <dbReference type="ARBA" id="ARBA00022748"/>
    </source>
</evidence>
<evidence type="ECO:0000256" key="1">
    <source>
        <dbReference type="ARBA" id="ARBA00004196"/>
    </source>
</evidence>
<name>A0A6P2D2P5_9BACT</name>
<dbReference type="GO" id="GO:0017004">
    <property type="term" value="P:cytochrome complex assembly"/>
    <property type="evidence" value="ECO:0007669"/>
    <property type="project" value="UniProtKB-KW"/>
</dbReference>
<dbReference type="GO" id="GO:0016491">
    <property type="term" value="F:oxidoreductase activity"/>
    <property type="evidence" value="ECO:0007669"/>
    <property type="project" value="InterPro"/>
</dbReference>
<keyword evidence="4" id="KW-0676">Redox-active center</keyword>
<feature type="region of interest" description="Disordered" evidence="5">
    <location>
        <begin position="18"/>
        <end position="38"/>
    </location>
</feature>
<dbReference type="CDD" id="cd02966">
    <property type="entry name" value="TlpA_like_family"/>
    <property type="match status" value="1"/>
</dbReference>
<keyword evidence="9" id="KW-1185">Reference proteome</keyword>
<evidence type="ECO:0000256" key="3">
    <source>
        <dbReference type="ARBA" id="ARBA00023157"/>
    </source>
</evidence>
<dbReference type="InterPro" id="IPR036249">
    <property type="entry name" value="Thioredoxin-like_sf"/>
</dbReference>
<gene>
    <name evidence="8" type="ORF">SOIL9_30490</name>
</gene>
<dbReference type="InterPro" id="IPR013766">
    <property type="entry name" value="Thioredoxin_domain"/>
</dbReference>
<evidence type="ECO:0000256" key="6">
    <source>
        <dbReference type="SAM" id="SignalP"/>
    </source>
</evidence>
<protein>
    <recommendedName>
        <fullName evidence="7">Thioredoxin domain-containing protein</fullName>
    </recommendedName>
</protein>
<dbReference type="PROSITE" id="PS51352">
    <property type="entry name" value="THIOREDOXIN_2"/>
    <property type="match status" value="1"/>
</dbReference>
<keyword evidence="3" id="KW-1015">Disulfide bond</keyword>
<dbReference type="PANTHER" id="PTHR42852">
    <property type="entry name" value="THIOL:DISULFIDE INTERCHANGE PROTEIN DSBE"/>
    <property type="match status" value="1"/>
</dbReference>
<feature type="domain" description="Thioredoxin" evidence="7">
    <location>
        <begin position="36"/>
        <end position="198"/>
    </location>
</feature>
<evidence type="ECO:0000259" key="7">
    <source>
        <dbReference type="PROSITE" id="PS51352"/>
    </source>
</evidence>
<dbReference type="InterPro" id="IPR013740">
    <property type="entry name" value="Redoxin"/>
</dbReference>
<organism evidence="8 9">
    <name type="scientific">Gemmata massiliana</name>
    <dbReference type="NCBI Taxonomy" id="1210884"/>
    <lineage>
        <taxon>Bacteria</taxon>
        <taxon>Pseudomonadati</taxon>
        <taxon>Planctomycetota</taxon>
        <taxon>Planctomycetia</taxon>
        <taxon>Gemmatales</taxon>
        <taxon>Gemmataceae</taxon>
        <taxon>Gemmata</taxon>
    </lineage>
</organism>
<reference evidence="8 9" key="1">
    <citation type="submission" date="2019-05" db="EMBL/GenBank/DDBJ databases">
        <authorList>
            <consortium name="Science for Life Laboratories"/>
        </authorList>
    </citation>
    <scope>NUCLEOTIDE SEQUENCE [LARGE SCALE GENOMIC DNA]</scope>
    <source>
        <strain evidence="8">Soil9</strain>
    </source>
</reference>
<dbReference type="SUPFAM" id="SSF52833">
    <property type="entry name" value="Thioredoxin-like"/>
    <property type="match status" value="1"/>
</dbReference>
<accession>A0A6P2D2P5</accession>
<proteinExistence type="predicted"/>
<dbReference type="GO" id="GO:0030313">
    <property type="term" value="C:cell envelope"/>
    <property type="evidence" value="ECO:0007669"/>
    <property type="project" value="UniProtKB-SubCell"/>
</dbReference>
<feature type="compositionally biased region" description="Basic and acidic residues" evidence="5">
    <location>
        <begin position="22"/>
        <end position="38"/>
    </location>
</feature>
<comment type="subcellular location">
    <subcellularLocation>
        <location evidence="1">Cell envelope</location>
    </subcellularLocation>
</comment>
<dbReference type="AlphaFoldDB" id="A0A6P2D2P5"/>
<dbReference type="Proteomes" id="UP000464178">
    <property type="component" value="Chromosome"/>
</dbReference>
<dbReference type="InterPro" id="IPR050553">
    <property type="entry name" value="Thioredoxin_ResA/DsbE_sf"/>
</dbReference>
<evidence type="ECO:0000313" key="9">
    <source>
        <dbReference type="Proteomes" id="UP000464178"/>
    </source>
</evidence>
<feature type="signal peptide" evidence="6">
    <location>
        <begin position="1"/>
        <end position="19"/>
    </location>
</feature>
<dbReference type="EMBL" id="LR593886">
    <property type="protein sequence ID" value="VTR94665.1"/>
    <property type="molecule type" value="Genomic_DNA"/>
</dbReference>
<feature type="region of interest" description="Disordered" evidence="5">
    <location>
        <begin position="346"/>
        <end position="365"/>
    </location>
</feature>